<sequence length="159" mass="18245">MKNILIPTDFNVNSLTCIKDLCRQYEDSRIQLTFIHLFKISDSITDLLMLSRRNKEYDFVSDEFYQACASLKARFPQLVNVKVDFFYGSTLGMFRNYLEAHDIDGVLDLKNCSLQPLNKMSVNPEGLIQRCGLDVIKIKPQAQQAQPAYVAEELLQEAV</sequence>
<gene>
    <name evidence="1" type="ORF">GCM10011387_16110</name>
</gene>
<dbReference type="RefSeq" id="WP_188626367.1">
    <property type="nucleotide sequence ID" value="NZ_BMIL01000005.1"/>
</dbReference>
<proteinExistence type="predicted"/>
<name>A0A916XC85_9SPHI</name>
<organism evidence="1 2">
    <name type="scientific">Pedobacter quisquiliarum</name>
    <dbReference type="NCBI Taxonomy" id="1834438"/>
    <lineage>
        <taxon>Bacteria</taxon>
        <taxon>Pseudomonadati</taxon>
        <taxon>Bacteroidota</taxon>
        <taxon>Sphingobacteriia</taxon>
        <taxon>Sphingobacteriales</taxon>
        <taxon>Sphingobacteriaceae</taxon>
        <taxon>Pedobacter</taxon>
    </lineage>
</organism>
<accession>A0A916XC85</accession>
<reference evidence="1" key="2">
    <citation type="submission" date="2020-09" db="EMBL/GenBank/DDBJ databases">
        <authorList>
            <person name="Sun Q."/>
            <person name="Zhou Y."/>
        </authorList>
    </citation>
    <scope>NUCLEOTIDE SEQUENCE</scope>
    <source>
        <strain evidence="1">CGMCC 1.15343</strain>
    </source>
</reference>
<reference evidence="1" key="1">
    <citation type="journal article" date="2014" name="Int. J. Syst. Evol. Microbiol.">
        <title>Complete genome sequence of Corynebacterium casei LMG S-19264T (=DSM 44701T), isolated from a smear-ripened cheese.</title>
        <authorList>
            <consortium name="US DOE Joint Genome Institute (JGI-PGF)"/>
            <person name="Walter F."/>
            <person name="Albersmeier A."/>
            <person name="Kalinowski J."/>
            <person name="Ruckert C."/>
        </authorList>
    </citation>
    <scope>NUCLEOTIDE SEQUENCE</scope>
    <source>
        <strain evidence="1">CGMCC 1.15343</strain>
    </source>
</reference>
<evidence type="ECO:0000313" key="2">
    <source>
        <dbReference type="Proteomes" id="UP000651668"/>
    </source>
</evidence>
<dbReference type="EMBL" id="BMIL01000005">
    <property type="protein sequence ID" value="GGC63280.1"/>
    <property type="molecule type" value="Genomic_DNA"/>
</dbReference>
<dbReference type="Proteomes" id="UP000651668">
    <property type="component" value="Unassembled WGS sequence"/>
</dbReference>
<comment type="caution">
    <text evidence="1">The sequence shown here is derived from an EMBL/GenBank/DDBJ whole genome shotgun (WGS) entry which is preliminary data.</text>
</comment>
<keyword evidence="2" id="KW-1185">Reference proteome</keyword>
<protein>
    <recommendedName>
        <fullName evidence="3">Universal stress protein family protein</fullName>
    </recommendedName>
</protein>
<evidence type="ECO:0008006" key="3">
    <source>
        <dbReference type="Google" id="ProtNLM"/>
    </source>
</evidence>
<dbReference type="AlphaFoldDB" id="A0A916XC85"/>
<evidence type="ECO:0000313" key="1">
    <source>
        <dbReference type="EMBL" id="GGC63280.1"/>
    </source>
</evidence>